<dbReference type="PROSITE" id="PS51257">
    <property type="entry name" value="PROKAR_LIPOPROTEIN"/>
    <property type="match status" value="1"/>
</dbReference>
<accession>A0ABD6D1D7</accession>
<evidence type="ECO:0000256" key="1">
    <source>
        <dbReference type="SAM" id="MobiDB-lite"/>
    </source>
</evidence>
<keyword evidence="3" id="KW-1185">Reference proteome</keyword>
<feature type="compositionally biased region" description="Low complexity" evidence="1">
    <location>
        <begin position="28"/>
        <end position="45"/>
    </location>
</feature>
<dbReference type="RefSeq" id="WP_256405380.1">
    <property type="nucleotide sequence ID" value="NZ_CP187151.1"/>
</dbReference>
<dbReference type="EMBL" id="JBHUDL010000010">
    <property type="protein sequence ID" value="MFD1635158.1"/>
    <property type="molecule type" value="Genomic_DNA"/>
</dbReference>
<protein>
    <submittedName>
        <fullName evidence="2">Uncharacterized protein</fullName>
    </submittedName>
</protein>
<organism evidence="2 3">
    <name type="scientific">Haloplanus ruber</name>
    <dbReference type="NCBI Taxonomy" id="869892"/>
    <lineage>
        <taxon>Archaea</taxon>
        <taxon>Methanobacteriati</taxon>
        <taxon>Methanobacteriota</taxon>
        <taxon>Stenosarchaea group</taxon>
        <taxon>Halobacteria</taxon>
        <taxon>Halobacteriales</taxon>
        <taxon>Haloferacaceae</taxon>
        <taxon>Haloplanus</taxon>
    </lineage>
</organism>
<evidence type="ECO:0000313" key="3">
    <source>
        <dbReference type="Proteomes" id="UP001597075"/>
    </source>
</evidence>
<comment type="caution">
    <text evidence="2">The sequence shown here is derived from an EMBL/GenBank/DDBJ whole genome shotgun (WGS) entry which is preliminary data.</text>
</comment>
<name>A0ABD6D1D7_9EURY</name>
<proteinExistence type="predicted"/>
<gene>
    <name evidence="2" type="ORF">ACFSBJ_15615</name>
</gene>
<evidence type="ECO:0000313" key="2">
    <source>
        <dbReference type="EMBL" id="MFD1635158.1"/>
    </source>
</evidence>
<reference evidence="2 3" key="1">
    <citation type="journal article" date="2019" name="Int. J. Syst. Evol. Microbiol.">
        <title>The Global Catalogue of Microorganisms (GCM) 10K type strain sequencing project: providing services to taxonomists for standard genome sequencing and annotation.</title>
        <authorList>
            <consortium name="The Broad Institute Genomics Platform"/>
            <consortium name="The Broad Institute Genome Sequencing Center for Infectious Disease"/>
            <person name="Wu L."/>
            <person name="Ma J."/>
        </authorList>
    </citation>
    <scope>NUCLEOTIDE SEQUENCE [LARGE SCALE GENOMIC DNA]</scope>
    <source>
        <strain evidence="2 3">CGMCC 1.10594</strain>
    </source>
</reference>
<dbReference type="AlphaFoldDB" id="A0ABD6D1D7"/>
<sequence>MPSGRRAFLTSVGAAATGLAGCLDGGESSRSPTRTPTASPSDTAAPDAVALGDSVSIDGVTVTVSDLVTAHSVRYLSAPDAMDVLPTSDDQFVFVDVSAGGSGTTPSSHRFGLVADATPYGSGIEYIGPARVDAPVTGRQYGASNPDGFLGFRVPAPLDAESVAVVLGGDGPERTDMQPDPDDVAARWSVPPAAVTPLRSPPPVFAASVDVPASVPATEPIPVTLDVRNEGDGPGVFRAAINHQGPQYGATGIDRSLAAGESITHEVTVDYYRDDDTTPGRVQFAVVGPDLSEFFEVGLDGGGTPAGTGTATGGSR</sequence>
<dbReference type="Proteomes" id="UP001597075">
    <property type="component" value="Unassembled WGS sequence"/>
</dbReference>
<feature type="region of interest" description="Disordered" evidence="1">
    <location>
        <begin position="22"/>
        <end position="45"/>
    </location>
</feature>